<dbReference type="EMBL" id="BAAAPK010000001">
    <property type="protein sequence ID" value="GAA1683202.1"/>
    <property type="molecule type" value="Genomic_DNA"/>
</dbReference>
<comment type="caution">
    <text evidence="1">The sequence shown here is derived from an EMBL/GenBank/DDBJ whole genome shotgun (WGS) entry which is preliminary data.</text>
</comment>
<protein>
    <submittedName>
        <fullName evidence="1">Uncharacterized protein</fullName>
    </submittedName>
</protein>
<accession>A0ABN2H7F0</accession>
<gene>
    <name evidence="1" type="ORF">GCM10009807_28800</name>
</gene>
<reference evidence="1 2" key="1">
    <citation type="journal article" date="2019" name="Int. J. Syst. Evol. Microbiol.">
        <title>The Global Catalogue of Microorganisms (GCM) 10K type strain sequencing project: providing services to taxonomists for standard genome sequencing and annotation.</title>
        <authorList>
            <consortium name="The Broad Institute Genomics Platform"/>
            <consortium name="The Broad Institute Genome Sequencing Center for Infectious Disease"/>
            <person name="Wu L."/>
            <person name="Ma J."/>
        </authorList>
    </citation>
    <scope>NUCLEOTIDE SEQUENCE [LARGE SCALE GENOMIC DNA]</scope>
    <source>
        <strain evidence="1 2">JCM 15575</strain>
    </source>
</reference>
<organism evidence="1 2">
    <name type="scientific">Microbacterium lacus</name>
    <dbReference type="NCBI Taxonomy" id="415217"/>
    <lineage>
        <taxon>Bacteria</taxon>
        <taxon>Bacillati</taxon>
        <taxon>Actinomycetota</taxon>
        <taxon>Actinomycetes</taxon>
        <taxon>Micrococcales</taxon>
        <taxon>Microbacteriaceae</taxon>
        <taxon>Microbacterium</taxon>
    </lineage>
</organism>
<name>A0ABN2H7F0_9MICO</name>
<evidence type="ECO:0000313" key="1">
    <source>
        <dbReference type="EMBL" id="GAA1683202.1"/>
    </source>
</evidence>
<proteinExistence type="predicted"/>
<evidence type="ECO:0000313" key="2">
    <source>
        <dbReference type="Proteomes" id="UP001500596"/>
    </source>
</evidence>
<sequence length="85" mass="9250">MQSTWAAKVFGDREDPRRRLQLLFGGTIPTGGQPPAPALAWARDVIPFDVAAAQDTVAATKYLRDAEPRLTLRAATFLATHLTTT</sequence>
<keyword evidence="2" id="KW-1185">Reference proteome</keyword>
<dbReference type="Proteomes" id="UP001500596">
    <property type="component" value="Unassembled WGS sequence"/>
</dbReference>